<dbReference type="InterPro" id="IPR001087">
    <property type="entry name" value="GDSL"/>
</dbReference>
<dbReference type="InterPro" id="IPR036514">
    <property type="entry name" value="SGNH_hydro_sf"/>
</dbReference>
<keyword evidence="4" id="KW-0325">Glycoprotein</keyword>
<dbReference type="Gene3D" id="3.40.50.1110">
    <property type="entry name" value="SGNH hydrolase"/>
    <property type="match status" value="1"/>
</dbReference>
<evidence type="ECO:0000256" key="3">
    <source>
        <dbReference type="ARBA" id="ARBA00022801"/>
    </source>
</evidence>
<evidence type="ECO:0000313" key="6">
    <source>
        <dbReference type="EMBL" id="CAG1851277.1"/>
    </source>
</evidence>
<proteinExistence type="inferred from homology"/>
<gene>
    <name evidence="6" type="ORF">GSMUA_192890.1</name>
</gene>
<name>A0A8D7FEX8_MUSAM</name>
<sequence>MVGTAGRSAGLRSIPTGLLLLLLPLLPATLPVETACGSGAVVFNFGDSNSDTGGLTAGLGILLPQEEGRVFFRRSSGRLCDGRLVIDFLCESLNTSYLSPYMEPLGADFSSGANFAVAGSCTRPPDVPFALAVQVRQFLRFKLRSLELVAQGAEDLIDAEGFRNAIYAIDIGQNDLAAAFSANLSYVQVIERVPSVIHEIKKAIEAMQMQNLYDNGGKKFWVHNTGPLGCLPQKLALPRKHNSSLDPYGCLIPFNNAAKEFNAQLSALCDNLNSELKNATIVYTDIYSIKYDLIANHTAYGFETALMACCGYGGPPYNFNQRIECGAFGSQVCPLGSKYISWDGVHYTEAANAIVASKILTTKYSKPNLAFDYFCTA</sequence>
<reference evidence="6" key="1">
    <citation type="submission" date="2021-03" db="EMBL/GenBank/DDBJ databases">
        <authorList>
            <consortium name="Genoscope - CEA"/>
            <person name="William W."/>
        </authorList>
    </citation>
    <scope>NUCLEOTIDE SEQUENCE</scope>
    <source>
        <strain evidence="6">Doubled-haploid Pahang</strain>
    </source>
</reference>
<dbReference type="PANTHER" id="PTHR22835:SF275">
    <property type="entry name" value="OS01G0331100 PROTEIN"/>
    <property type="match status" value="1"/>
</dbReference>
<keyword evidence="3" id="KW-0378">Hydrolase</keyword>
<organism evidence="6">
    <name type="scientific">Musa acuminata subsp. malaccensis</name>
    <name type="common">Wild banana</name>
    <name type="synonym">Musa malaccensis</name>
    <dbReference type="NCBI Taxonomy" id="214687"/>
    <lineage>
        <taxon>Eukaryota</taxon>
        <taxon>Viridiplantae</taxon>
        <taxon>Streptophyta</taxon>
        <taxon>Embryophyta</taxon>
        <taxon>Tracheophyta</taxon>
        <taxon>Spermatophyta</taxon>
        <taxon>Magnoliopsida</taxon>
        <taxon>Liliopsida</taxon>
        <taxon>Zingiberales</taxon>
        <taxon>Musaceae</taxon>
        <taxon>Musa</taxon>
    </lineage>
</organism>
<dbReference type="AlphaFoldDB" id="A0A8D7FEX8"/>
<evidence type="ECO:0000256" key="2">
    <source>
        <dbReference type="ARBA" id="ARBA00022729"/>
    </source>
</evidence>
<dbReference type="EMBL" id="HG996468">
    <property type="protein sequence ID" value="CAG1851277.1"/>
    <property type="molecule type" value="Genomic_DNA"/>
</dbReference>
<evidence type="ECO:0000256" key="4">
    <source>
        <dbReference type="ARBA" id="ARBA00023180"/>
    </source>
</evidence>
<accession>A0A8D7FEX8</accession>
<dbReference type="SUPFAM" id="SSF52266">
    <property type="entry name" value="SGNH hydrolase"/>
    <property type="match status" value="1"/>
</dbReference>
<dbReference type="Pfam" id="PF00657">
    <property type="entry name" value="Lipase_GDSL"/>
    <property type="match status" value="1"/>
</dbReference>
<keyword evidence="2 5" id="KW-0732">Signal</keyword>
<protein>
    <submittedName>
        <fullName evidence="6">(wild Malaysian banana) hypothetical protein</fullName>
    </submittedName>
</protein>
<dbReference type="CDD" id="cd01837">
    <property type="entry name" value="SGNH_plant_lipase_like"/>
    <property type="match status" value="1"/>
</dbReference>
<evidence type="ECO:0000256" key="1">
    <source>
        <dbReference type="ARBA" id="ARBA00008668"/>
    </source>
</evidence>
<evidence type="ECO:0000256" key="5">
    <source>
        <dbReference type="SAM" id="SignalP"/>
    </source>
</evidence>
<dbReference type="InterPro" id="IPR035669">
    <property type="entry name" value="SGNH_plant_lipase-like"/>
</dbReference>
<comment type="similarity">
    <text evidence="1">Belongs to the 'GDSL' lipolytic enzyme family.</text>
</comment>
<feature type="signal peptide" evidence="5">
    <location>
        <begin position="1"/>
        <end position="31"/>
    </location>
</feature>
<dbReference type="PANTHER" id="PTHR22835">
    <property type="entry name" value="ZINC FINGER FYVE DOMAIN CONTAINING PROTEIN"/>
    <property type="match status" value="1"/>
</dbReference>
<feature type="chain" id="PRO_5034111621" evidence="5">
    <location>
        <begin position="32"/>
        <end position="377"/>
    </location>
</feature>
<dbReference type="GO" id="GO:0016788">
    <property type="term" value="F:hydrolase activity, acting on ester bonds"/>
    <property type="evidence" value="ECO:0007669"/>
    <property type="project" value="InterPro"/>
</dbReference>